<dbReference type="CDD" id="cd11375">
    <property type="entry name" value="Peptidase_M54"/>
    <property type="match status" value="1"/>
</dbReference>
<comment type="function">
    <text evidence="6">Probable zinc metalloprotease whose natural substrate is unknown.</text>
</comment>
<evidence type="ECO:0000256" key="4">
    <source>
        <dbReference type="ARBA" id="ARBA00022833"/>
    </source>
</evidence>
<dbReference type="GO" id="GO:0008270">
    <property type="term" value="F:zinc ion binding"/>
    <property type="evidence" value="ECO:0007669"/>
    <property type="project" value="UniProtKB-UniRule"/>
</dbReference>
<dbReference type="GO" id="GO:0006508">
    <property type="term" value="P:proteolysis"/>
    <property type="evidence" value="ECO:0007669"/>
    <property type="project" value="UniProtKB-UniRule"/>
</dbReference>
<feature type="binding site" evidence="6">
    <location>
        <position position="137"/>
    </location>
    <ligand>
        <name>Zn(2+)</name>
        <dbReference type="ChEBI" id="CHEBI:29105"/>
        <label>2</label>
    </ligand>
</feature>
<keyword evidence="2 6" id="KW-0479">Metal-binding</keyword>
<evidence type="ECO:0000313" key="7">
    <source>
        <dbReference type="EMBL" id="RXE56676.1"/>
    </source>
</evidence>
<dbReference type="EC" id="3.4.-.-" evidence="6"/>
<comment type="caution">
    <text evidence="7">The sequence shown here is derived from an EMBL/GenBank/DDBJ whole genome shotgun (WGS) entry which is preliminary data.</text>
</comment>
<evidence type="ECO:0000313" key="8">
    <source>
        <dbReference type="Proteomes" id="UP000290932"/>
    </source>
</evidence>
<feature type="binding site" evidence="6">
    <location>
        <position position="130"/>
    </location>
    <ligand>
        <name>Zn(2+)</name>
        <dbReference type="ChEBI" id="CHEBI:29105"/>
        <label>1</label>
        <note>catalytic</note>
    </ligand>
</feature>
<keyword evidence="3 6" id="KW-0378">Hydrolase</keyword>
<dbReference type="AlphaFoldDB" id="A0A498H447"/>
<sequence length="175" mass="19307">MRIVLVPMDELEPGVLPELREGLRRVFRQEVTIGERVDLPGSAKNDTRGQYEAGTVLGALLDAGGGYDRVLGITAADLYVPGLNFVFGVARERNAVISFHRLRQSFYHLPEDREVFSRRVLVEAVHELGHTFGLSHCGDPACVMYFSQTIADTDRKGPAFCPACHPELRGGGGRR</sequence>
<protein>
    <recommendedName>
        <fullName evidence="6">Archaemetzincin</fullName>
        <ecNumber evidence="6">3.4.-.-</ecNumber>
    </recommendedName>
</protein>
<evidence type="ECO:0000256" key="6">
    <source>
        <dbReference type="HAMAP-Rule" id="MF_01842"/>
    </source>
</evidence>
<accession>A0A498H447</accession>
<gene>
    <name evidence="6" type="primary">amzA</name>
    <name evidence="7" type="ORF">ABH15_00365</name>
</gene>
<keyword evidence="1 6" id="KW-0645">Protease</keyword>
<dbReference type="InterPro" id="IPR024079">
    <property type="entry name" value="MetalloPept_cat_dom_sf"/>
</dbReference>
<dbReference type="Proteomes" id="UP000290932">
    <property type="component" value="Unassembled WGS sequence"/>
</dbReference>
<keyword evidence="8" id="KW-1185">Reference proteome</keyword>
<dbReference type="EMBL" id="LHQS01000001">
    <property type="protein sequence ID" value="RXE56676.1"/>
    <property type="molecule type" value="Genomic_DNA"/>
</dbReference>
<dbReference type="SUPFAM" id="SSF55486">
    <property type="entry name" value="Metalloproteases ('zincins'), catalytic domain"/>
    <property type="match status" value="1"/>
</dbReference>
<dbReference type="GO" id="GO:0008237">
    <property type="term" value="F:metallopeptidase activity"/>
    <property type="evidence" value="ECO:0007669"/>
    <property type="project" value="UniProtKB-UniRule"/>
</dbReference>
<comment type="cofactor">
    <cofactor evidence="6">
        <name>Zn(2+)</name>
        <dbReference type="ChEBI" id="CHEBI:29105"/>
    </cofactor>
    <text evidence="6">Binds 2 Zn(2+) ions per subunit. One is catalytic, whereas the other seems to have a structural role.</text>
</comment>
<feature type="binding site" evidence="6">
    <location>
        <position position="136"/>
    </location>
    <ligand>
        <name>Zn(2+)</name>
        <dbReference type="ChEBI" id="CHEBI:29105"/>
        <label>1</label>
        <note>catalytic</note>
    </ligand>
</feature>
<dbReference type="InterPro" id="IPR012091">
    <property type="entry name" value="Pept_M54_archaemetzncn_arc/bac"/>
</dbReference>
<feature type="binding site" evidence="6">
    <location>
        <position position="142"/>
    </location>
    <ligand>
        <name>Zn(2+)</name>
        <dbReference type="ChEBI" id="CHEBI:29105"/>
        <label>2</label>
    </ligand>
</feature>
<name>A0A498H447_9EURY</name>
<feature type="active site" description="Proton acceptor" evidence="6">
    <location>
        <position position="127"/>
    </location>
</feature>
<reference evidence="7 8" key="1">
    <citation type="journal article" date="2015" name="Int. J. Syst. Evol. Microbiol.">
        <title>Methanoculleus taiwanensis sp. nov., a methanogen isolated from deep marine sediment at the deformation front area near Taiwan.</title>
        <authorList>
            <person name="Weng C.Y."/>
            <person name="Chen S.C."/>
            <person name="Lai M.C."/>
            <person name="Wu S.Y."/>
            <person name="Lin S."/>
            <person name="Yang T.F."/>
            <person name="Chen P.C."/>
        </authorList>
    </citation>
    <scope>NUCLEOTIDE SEQUENCE [LARGE SCALE GENOMIC DNA]</scope>
    <source>
        <strain evidence="7 8">CYW4</strain>
    </source>
</reference>
<keyword evidence="4 6" id="KW-0862">Zinc</keyword>
<evidence type="ECO:0000256" key="2">
    <source>
        <dbReference type="ARBA" id="ARBA00022723"/>
    </source>
</evidence>
<dbReference type="NCBIfam" id="NF033823">
    <property type="entry name" value="archmetzin"/>
    <property type="match status" value="1"/>
</dbReference>
<dbReference type="OrthoDB" id="50281at2157"/>
<comment type="subunit">
    <text evidence="6">Monomer.</text>
</comment>
<dbReference type="RefSeq" id="WP_128692389.1">
    <property type="nucleotide sequence ID" value="NZ_LHQS01000001.1"/>
</dbReference>
<proteinExistence type="inferred from homology"/>
<comment type="similarity">
    <text evidence="6">Belongs to the peptidase M54 family.</text>
</comment>
<evidence type="ECO:0000256" key="1">
    <source>
        <dbReference type="ARBA" id="ARBA00022670"/>
    </source>
</evidence>
<dbReference type="HAMAP" id="MF_01842">
    <property type="entry name" value="Archaemetzincin"/>
    <property type="match status" value="1"/>
</dbReference>
<dbReference type="Pfam" id="PF07998">
    <property type="entry name" value="Peptidase_M54"/>
    <property type="match status" value="1"/>
</dbReference>
<evidence type="ECO:0000256" key="3">
    <source>
        <dbReference type="ARBA" id="ARBA00022801"/>
    </source>
</evidence>
<dbReference type="Gene3D" id="3.40.390.10">
    <property type="entry name" value="Collagenase (Catalytic Domain)"/>
    <property type="match status" value="1"/>
</dbReference>
<organism evidence="7 8">
    <name type="scientific">Methanoculleus taiwanensis</name>
    <dbReference type="NCBI Taxonomy" id="1550565"/>
    <lineage>
        <taxon>Archaea</taxon>
        <taxon>Methanobacteriati</taxon>
        <taxon>Methanobacteriota</taxon>
        <taxon>Stenosarchaea group</taxon>
        <taxon>Methanomicrobia</taxon>
        <taxon>Methanomicrobiales</taxon>
        <taxon>Methanomicrobiaceae</taxon>
        <taxon>Methanoculleus</taxon>
    </lineage>
</organism>
<dbReference type="PANTHER" id="PTHR15910:SF1">
    <property type="entry name" value="ARCHAEMETZINCIN-2"/>
    <property type="match status" value="1"/>
</dbReference>
<evidence type="ECO:0000256" key="5">
    <source>
        <dbReference type="ARBA" id="ARBA00023049"/>
    </source>
</evidence>
<dbReference type="PANTHER" id="PTHR15910">
    <property type="entry name" value="ARCHAEMETZINCIN"/>
    <property type="match status" value="1"/>
</dbReference>
<dbReference type="PIRSF" id="PIRSF005785">
    <property type="entry name" value="Zn-prot_arch"/>
    <property type="match status" value="1"/>
</dbReference>
<feature type="binding site" evidence="6">
    <location>
        <position position="161"/>
    </location>
    <ligand>
        <name>Zn(2+)</name>
        <dbReference type="ChEBI" id="CHEBI:29105"/>
        <label>2</label>
    </ligand>
</feature>
<feature type="binding site" evidence="6">
    <location>
        <position position="126"/>
    </location>
    <ligand>
        <name>Zn(2+)</name>
        <dbReference type="ChEBI" id="CHEBI:29105"/>
        <label>1</label>
        <note>catalytic</note>
    </ligand>
</feature>
<keyword evidence="5 6" id="KW-0482">Metalloprotease</keyword>
<feature type="binding site" evidence="6">
    <location>
        <position position="164"/>
    </location>
    <ligand>
        <name>Zn(2+)</name>
        <dbReference type="ChEBI" id="CHEBI:29105"/>
        <label>2</label>
    </ligand>
</feature>
<dbReference type="InterPro" id="IPR012962">
    <property type="entry name" value="Pept_M54_archaemetzincn"/>
</dbReference>